<dbReference type="Pfam" id="PF04280">
    <property type="entry name" value="Tim44"/>
    <property type="match status" value="1"/>
</dbReference>
<keyword evidence="5" id="KW-0496">Mitochondrion</keyword>
<comment type="similarity">
    <text evidence="2">Belongs to the Tim44 family.</text>
</comment>
<gene>
    <name evidence="9" type="ORF">MACJ_000758</name>
</gene>
<feature type="domain" description="Tim44-like" evidence="8">
    <location>
        <begin position="219"/>
        <end position="370"/>
    </location>
</feature>
<keyword evidence="4" id="KW-0809">Transit peptide</keyword>
<evidence type="ECO:0000256" key="2">
    <source>
        <dbReference type="ARBA" id="ARBA00009597"/>
    </source>
</evidence>
<evidence type="ECO:0000313" key="10">
    <source>
        <dbReference type="Proteomes" id="UP000244803"/>
    </source>
</evidence>
<accession>A0A976QUV0</accession>
<dbReference type="PANTHER" id="PTHR10721">
    <property type="entry name" value="MITOCHONDRIAL IMPORT INNER MEMBRANE TRANSLOCASE SUBUNIT TIM44"/>
    <property type="match status" value="1"/>
</dbReference>
<evidence type="ECO:0000256" key="1">
    <source>
        <dbReference type="ARBA" id="ARBA00004273"/>
    </source>
</evidence>
<keyword evidence="6" id="KW-0472">Membrane</keyword>
<dbReference type="InterPro" id="IPR032710">
    <property type="entry name" value="NTF2-like_dom_sf"/>
</dbReference>
<proteinExistence type="inferred from homology"/>
<feature type="region of interest" description="Disordered" evidence="7">
    <location>
        <begin position="142"/>
        <end position="161"/>
    </location>
</feature>
<name>A0A976QUV0_THEOR</name>
<dbReference type="GO" id="GO:0030150">
    <property type="term" value="P:protein import into mitochondrial matrix"/>
    <property type="evidence" value="ECO:0007669"/>
    <property type="project" value="TreeGrafter"/>
</dbReference>
<dbReference type="Gene3D" id="3.10.450.240">
    <property type="match status" value="1"/>
</dbReference>
<dbReference type="GO" id="GO:0005743">
    <property type="term" value="C:mitochondrial inner membrane"/>
    <property type="evidence" value="ECO:0007669"/>
    <property type="project" value="UniProtKB-SubCell"/>
</dbReference>
<evidence type="ECO:0000313" key="9">
    <source>
        <dbReference type="EMBL" id="UKJ88314.2"/>
    </source>
</evidence>
<evidence type="ECO:0000256" key="7">
    <source>
        <dbReference type="SAM" id="MobiDB-lite"/>
    </source>
</evidence>
<dbReference type="PANTHER" id="PTHR10721:SF1">
    <property type="entry name" value="MITOCHONDRIAL IMPORT INNER MEMBRANE TRANSLOCASE SUBUNIT TIM44"/>
    <property type="match status" value="1"/>
</dbReference>
<comment type="subcellular location">
    <subcellularLocation>
        <location evidence="1">Mitochondrion inner membrane</location>
    </subcellularLocation>
</comment>
<dbReference type="OrthoDB" id="10265990at2759"/>
<evidence type="ECO:0000256" key="6">
    <source>
        <dbReference type="ARBA" id="ARBA00023136"/>
    </source>
</evidence>
<keyword evidence="3" id="KW-0999">Mitochondrion inner membrane</keyword>
<evidence type="ECO:0000256" key="5">
    <source>
        <dbReference type="ARBA" id="ARBA00023128"/>
    </source>
</evidence>
<dbReference type="SUPFAM" id="SSF54427">
    <property type="entry name" value="NTF2-like"/>
    <property type="match status" value="1"/>
</dbReference>
<dbReference type="Proteomes" id="UP000244803">
    <property type="component" value="Chromosome 1"/>
</dbReference>
<dbReference type="EMBL" id="CP056065">
    <property type="protein sequence ID" value="UKJ88314.2"/>
    <property type="molecule type" value="Genomic_DNA"/>
</dbReference>
<organism evidence="9 10">
    <name type="scientific">Theileria orientalis</name>
    <dbReference type="NCBI Taxonomy" id="68886"/>
    <lineage>
        <taxon>Eukaryota</taxon>
        <taxon>Sar</taxon>
        <taxon>Alveolata</taxon>
        <taxon>Apicomplexa</taxon>
        <taxon>Aconoidasida</taxon>
        <taxon>Piroplasmida</taxon>
        <taxon>Theileriidae</taxon>
        <taxon>Theileria</taxon>
    </lineage>
</organism>
<sequence length="371" mass="42418">MLRRFINNSRIIPGFNPLYRNSYRNNYFYNGTPRHFTSESFMQTVINQVKKDLEKDKSLQEAMEKLESESNLSEKISKLSNYIDKTKDFSRSCMTKISETKDNSVLIKKCIDSAKNIAIGFDKVSNYLYDEKGHAKRIKSKMNLKSKAKTERPSKHASEHTAIEGTVNTEEAEENVENALVLAKESVWERFGSRIRDMPFLSQFFENPVFSKLFGESSLAAALGEMKRIDSSFNLPDLVELVEHVIAPHVVECYLKGDHDALKLHCGETAFNILNTSIKERKSQKLELDPSILILKDVELKGGMKIKEGEPWLIFNFTTQQINCLRNSKGKVCAGRIDDIREVVYSIAISKHPNPLDTLEYPYLVREVISS</sequence>
<dbReference type="AlphaFoldDB" id="A0A976QUV0"/>
<evidence type="ECO:0000259" key="8">
    <source>
        <dbReference type="SMART" id="SM00978"/>
    </source>
</evidence>
<reference evidence="9" key="1">
    <citation type="submission" date="2022-07" db="EMBL/GenBank/DDBJ databases">
        <title>Evaluation of T. orientalis genome assembly methods using nanopore sequencing and analysis of variation between genomes.</title>
        <authorList>
            <person name="Yam J."/>
            <person name="Micallef M.L."/>
            <person name="Liu M."/>
            <person name="Djordjevic S.P."/>
            <person name="Bogema D.R."/>
            <person name="Jenkins C."/>
        </authorList>
    </citation>
    <scope>NUCLEOTIDE SEQUENCE</scope>
    <source>
        <strain evidence="9">Fish Creek</strain>
    </source>
</reference>
<dbReference type="SMART" id="SM00978">
    <property type="entry name" value="Tim44"/>
    <property type="match status" value="1"/>
</dbReference>
<protein>
    <submittedName>
        <fullName evidence="9">Mitochondrial inner membrane subunit</fullName>
    </submittedName>
</protein>
<evidence type="ECO:0000256" key="3">
    <source>
        <dbReference type="ARBA" id="ARBA00022792"/>
    </source>
</evidence>
<feature type="compositionally biased region" description="Basic and acidic residues" evidence="7">
    <location>
        <begin position="148"/>
        <end position="161"/>
    </location>
</feature>
<evidence type="ECO:0000256" key="4">
    <source>
        <dbReference type="ARBA" id="ARBA00022946"/>
    </source>
</evidence>
<dbReference type="InterPro" id="IPR007379">
    <property type="entry name" value="Tim44-like_dom"/>
</dbReference>
<dbReference type="InterPro" id="IPR039544">
    <property type="entry name" value="Tim44-like"/>
</dbReference>
<dbReference type="GO" id="GO:0051087">
    <property type="term" value="F:protein-folding chaperone binding"/>
    <property type="evidence" value="ECO:0007669"/>
    <property type="project" value="TreeGrafter"/>
</dbReference>